<keyword evidence="1" id="KW-0812">Transmembrane</keyword>
<feature type="transmembrane region" description="Helical" evidence="1">
    <location>
        <begin position="12"/>
        <end position="28"/>
    </location>
</feature>
<dbReference type="GeneID" id="77467322"/>
<feature type="transmembrane region" description="Helical" evidence="1">
    <location>
        <begin position="34"/>
        <end position="50"/>
    </location>
</feature>
<keyword evidence="4" id="KW-1185">Reference proteome</keyword>
<organism evidence="3 4">
    <name type="scientific">Fusobacterium varium ATCC 27725</name>
    <dbReference type="NCBI Taxonomy" id="469618"/>
    <lineage>
        <taxon>Bacteria</taxon>
        <taxon>Fusobacteriati</taxon>
        <taxon>Fusobacteriota</taxon>
        <taxon>Fusobacteriia</taxon>
        <taxon>Fusobacteriales</taxon>
        <taxon>Fusobacteriaceae</taxon>
        <taxon>Fusobacterium</taxon>
    </lineage>
</organism>
<reference evidence="4" key="1">
    <citation type="journal article" date="2018" name="MSphere">
        <title>Fusobacterium Genomics Using MinION and Illumina Sequencing Enables Genome Completion and Correction.</title>
        <authorList>
            <person name="Todd S.M."/>
            <person name="Settlage R.E."/>
            <person name="Lahmers K.K."/>
            <person name="Slade D.J."/>
        </authorList>
    </citation>
    <scope>NUCLEOTIDE SEQUENCE [LARGE SCALE GENOMIC DNA]</scope>
    <source>
        <strain evidence="4">ATCC 27725</strain>
    </source>
</reference>
<sequence>MKCYGIMPERKLWVKIGIIIFGIYTIYNSAVNNNFFYLPFGIIMILVTFSERKHIISQEGVDIIYTICGFQFHNIWNWSEINTIHIDSISSKPNVELHIGKDITARRFILSKNDADKALTITSKMNSKIYIAELKKRV</sequence>
<evidence type="ECO:0000313" key="3">
    <source>
        <dbReference type="EMBL" id="AVQ30590.1"/>
    </source>
</evidence>
<protein>
    <recommendedName>
        <fullName evidence="2">Bacterial PH domain-containing protein</fullName>
    </recommendedName>
</protein>
<feature type="domain" description="Bacterial PH" evidence="2">
    <location>
        <begin position="5"/>
        <end position="133"/>
    </location>
</feature>
<accession>A0ABM6U2S4</accession>
<gene>
    <name evidence="3" type="ORF">C4N18_04900</name>
</gene>
<proteinExistence type="predicted"/>
<name>A0ABM6U2S4_FUSVA</name>
<dbReference type="Pfam" id="PF20794">
    <property type="entry name" value="bPH_7"/>
    <property type="match status" value="1"/>
</dbReference>
<evidence type="ECO:0000256" key="1">
    <source>
        <dbReference type="SAM" id="Phobius"/>
    </source>
</evidence>
<evidence type="ECO:0000313" key="4">
    <source>
        <dbReference type="Proteomes" id="UP000241238"/>
    </source>
</evidence>
<dbReference type="EMBL" id="CP028103">
    <property type="protein sequence ID" value="AVQ30590.1"/>
    <property type="molecule type" value="Genomic_DNA"/>
</dbReference>
<evidence type="ECO:0000259" key="2">
    <source>
        <dbReference type="Pfam" id="PF20794"/>
    </source>
</evidence>
<dbReference type="RefSeq" id="WP_005951739.1">
    <property type="nucleotide sequence ID" value="NZ_CP028103.1"/>
</dbReference>
<dbReference type="Proteomes" id="UP000241238">
    <property type="component" value="Chromosome"/>
</dbReference>
<dbReference type="InterPro" id="IPR048871">
    <property type="entry name" value="PH_7_bact"/>
</dbReference>
<keyword evidence="1" id="KW-0472">Membrane</keyword>
<keyword evidence="1" id="KW-1133">Transmembrane helix</keyword>